<protein>
    <submittedName>
        <fullName evidence="2">Uncharacterized protein</fullName>
    </submittedName>
</protein>
<evidence type="ECO:0000256" key="1">
    <source>
        <dbReference type="SAM" id="SignalP"/>
    </source>
</evidence>
<name>A0A4S9VHA8_AURPU</name>
<reference evidence="2 3" key="1">
    <citation type="submission" date="2018-10" db="EMBL/GenBank/DDBJ databases">
        <title>Fifty Aureobasidium pullulans genomes reveal a recombining polyextremotolerant generalist.</title>
        <authorList>
            <person name="Gostincar C."/>
            <person name="Turk M."/>
            <person name="Zajc J."/>
            <person name="Gunde-Cimerman N."/>
        </authorList>
    </citation>
    <scope>NUCLEOTIDE SEQUENCE [LARGE SCALE GENOMIC DNA]</scope>
    <source>
        <strain evidence="2 3">EXF-3844</strain>
    </source>
</reference>
<feature type="signal peptide" evidence="1">
    <location>
        <begin position="1"/>
        <end position="19"/>
    </location>
</feature>
<dbReference type="EMBL" id="QZBN01000124">
    <property type="protein sequence ID" value="THZ50815.1"/>
    <property type="molecule type" value="Genomic_DNA"/>
</dbReference>
<dbReference type="AlphaFoldDB" id="A0A4S9VHA8"/>
<sequence length="451" mass="50912">MMVCVPFTSTLLLPTLVLSFACHYAALTSSSVSFVLIYQYLLNDSHPETDRISRKRAMVMPPTNREYLKRDAVEVPNDPSQPKKHMLFALNTRGLGPLDPPSSPPNGDFHNLNHFRAVRDRDLNVNTTGETYNYTDHTGMRHIMELDDHGGRNHQLLEIHPKLYPIPRKVMGKDGLPVNTRNGKNKTVEVMAWNIVVKDMNHIASPALRPFRIPKHGVIGSTRRRSKGDSEHTFHFGEDCCLTEDICPTIEQARNLGNIVCKILNKYPHNLFKDVKERDQMKGGRLKLSASLDMDAPAIHEFLDKRMPDNFWFSGDWESNTLTKSGQACPRLKDYIIYNMPQLVYKKLSPTTLVRDLTATTGDSSLAAEFYGMNSSLHAWALKQGLGTLNQLPGLLNAVQNVLLAADKVNTGQVGLNSVKESYCHCNIEQLRRETYYVCMDCNDAYTCSTM</sequence>
<evidence type="ECO:0000313" key="3">
    <source>
        <dbReference type="Proteomes" id="UP000310121"/>
    </source>
</evidence>
<organism evidence="2 3">
    <name type="scientific">Aureobasidium pullulans</name>
    <name type="common">Black yeast</name>
    <name type="synonym">Pullularia pullulans</name>
    <dbReference type="NCBI Taxonomy" id="5580"/>
    <lineage>
        <taxon>Eukaryota</taxon>
        <taxon>Fungi</taxon>
        <taxon>Dikarya</taxon>
        <taxon>Ascomycota</taxon>
        <taxon>Pezizomycotina</taxon>
        <taxon>Dothideomycetes</taxon>
        <taxon>Dothideomycetidae</taxon>
        <taxon>Dothideales</taxon>
        <taxon>Saccotheciaceae</taxon>
        <taxon>Aureobasidium</taxon>
    </lineage>
</organism>
<proteinExistence type="predicted"/>
<comment type="caution">
    <text evidence="2">The sequence shown here is derived from an EMBL/GenBank/DDBJ whole genome shotgun (WGS) entry which is preliminary data.</text>
</comment>
<gene>
    <name evidence="2" type="ORF">D6C90_02259</name>
</gene>
<dbReference type="Proteomes" id="UP000310121">
    <property type="component" value="Unassembled WGS sequence"/>
</dbReference>
<evidence type="ECO:0000313" key="2">
    <source>
        <dbReference type="EMBL" id="THZ50815.1"/>
    </source>
</evidence>
<feature type="chain" id="PRO_5020783134" evidence="1">
    <location>
        <begin position="20"/>
        <end position="451"/>
    </location>
</feature>
<accession>A0A4S9VHA8</accession>
<keyword evidence="1" id="KW-0732">Signal</keyword>